<dbReference type="InterPro" id="IPR028974">
    <property type="entry name" value="TSP_type-3_rpt"/>
</dbReference>
<dbReference type="NCBIfam" id="TIGR04131">
    <property type="entry name" value="Bac_Flav_CTERM"/>
    <property type="match status" value="1"/>
</dbReference>
<dbReference type="InterPro" id="IPR015919">
    <property type="entry name" value="Cadherin-like_sf"/>
</dbReference>
<dbReference type="CDD" id="cd11304">
    <property type="entry name" value="Cadherin_repeat"/>
    <property type="match status" value="1"/>
</dbReference>
<dbReference type="Gene3D" id="2.60.120.200">
    <property type="match status" value="3"/>
</dbReference>
<dbReference type="RefSeq" id="WP_264532889.1">
    <property type="nucleotide sequence ID" value="NZ_CP092332.1"/>
</dbReference>
<dbReference type="Pfam" id="PF05345">
    <property type="entry name" value="He_PIG"/>
    <property type="match status" value="11"/>
</dbReference>
<keyword evidence="4" id="KW-1185">Reference proteome</keyword>
<dbReference type="InterPro" id="IPR003367">
    <property type="entry name" value="Thrombospondin_3-like_rpt"/>
</dbReference>
<dbReference type="EMBL" id="CP092332">
    <property type="protein sequence ID" value="WGK94385.1"/>
    <property type="molecule type" value="Genomic_DNA"/>
</dbReference>
<reference evidence="3 4" key="2">
    <citation type="submission" date="2023-06" db="EMBL/GenBank/DDBJ databases">
        <title>Complete Genome Sequence of Flavobacterium keumense K3R-10.</title>
        <authorList>
            <person name="Jeong H."/>
            <person name="Jhang S.Y."/>
            <person name="Kim J.N."/>
        </authorList>
    </citation>
    <scope>NUCLEOTIDE SEQUENCE [LARGE SCALE GENOMIC DNA]</scope>
    <source>
        <strain evidence="3 4">K3R-10</strain>
    </source>
</reference>
<reference evidence="3 4" key="1">
    <citation type="submission" date="2022-02" db="EMBL/GenBank/DDBJ databases">
        <authorList>
            <person name="Cha I.-T."/>
            <person name="Lee K.-E."/>
            <person name="Park S.-J."/>
        </authorList>
    </citation>
    <scope>NUCLEOTIDE SEQUENCE [LARGE SCALE GENOMIC DNA]</scope>
    <source>
        <strain evidence="3 4">K3R-10</strain>
    </source>
</reference>
<dbReference type="Gene3D" id="2.60.40.10">
    <property type="entry name" value="Immunoglobulins"/>
    <property type="match status" value="15"/>
</dbReference>
<name>A0ABY8N411_9FLAO</name>
<sequence length="2393" mass="239865">MFFIRKKIFFIIFISVFSYSQNALDLAGLTSAAPSAAAYSLRKLSNSYSGPLVRITIGTNYFDVYPDATTSKTISLSSPISASYSTINASSTGVNGVNVLSSILSGSTNATLAIWYDQSGNGRNVIQPTTLNQPQIINNGSLIVRSGKPVVFFPLSVLTFLQNLNFSIGLPASMVNVAGIDNLSTSNLGVSHLGSGNGIGIRIGLGGNLIASKRNVINLTSSSSVTANSLNVVSLTQEASGVNSNLTKLFLNGSQSIITVGETDYIFNPSSRFTIGAFDNNSSMQTFASEGFISESIVFSQILSSDFRHTLEIDQGLYYLIWPFINYISSATFTKGSTIPALLPSNSGATAISYSVSPSLPAGLVLNTTTGAITGTPTLISPSSNYTITASNSLGSSTSSINITVNDIAPSALTYSGSVFLFGKGTAITAIAAPTNGGGTPTSYSVSPSLPAGLSLNTATGAITGTPTAVTASTSYTITAINTGGSATANINIEIGAIVLDKIGLNSSPVKASLAYSLRKLSSSYTGSAIKVRNSLNNTLDIGFVGDNLDEASLVSFVNLGNGNGYVDTWYDQSGYGNHLSNTTLSSQPQIAASGAVIKMNNRPSILSSVASFTRLDVSPVSPVTMNQVSIVGRSGTASSTYSAFMQQAGPLSYFRLNPSDNFEALANGATVISTSASEATSNLRIYSAVFPTGLLYSNGTQIASSSASTATGSSNNITLFNAPGGTFPLNGTISEFIAFPSTVSRTLLESNQGSYYSVTPNVSYTSPSAYTVGTAISALNPVSTGGQVVSYSVSPALPAGLSLNTATGAITGTPTAITASASYIITATNGLGSTTANITIEVRGFVLDKIGINTSQVFASLAYSLRKLSSSYTGSAIKVRNSLNNTLDIGFVGDNLDEASLVSFVNLGNGSGYVDTWYDQSGYGNHLRNTTLSSQPQIAALGAVIKVNNRPSILSSVASFTRLDVTPSSPVTMNQVSIIGRSGTASSTYSAFMQQAGPLSYFRLNPSDNFEALANGATVISTSASEATSNLRIYSAVFPSGLLYSNGTQIASSSASTATGSSNNITLFNAPGGTFPLNGTISEFIAFPSTVSRTLLESNQGSYYSVTPNVSYTSPSAYTVGTAISALNPVSTGGQVVSYSVSPALPAGLSLNTATGAITGTPTAITASASYTITATNGLGSFTTTLSVAVNDAVPVIRYVSPSAYTKGTAITAIAAPTNSGGTPTSYAVSPALPAGLSLNTATGAITGTPTAVTASATYTITATNTGGSTTATINITVNDAAPTTLAYTGSPFTYTKGTAITAIAAPTNGGGTVVSYSVSPALPTGLSLNTATGAITGTPTAVTASATYTITATNTGGSTTATINITVNDIAPTTLTYTGSPFTYTKGTAITAIAAPTNSGGTPTSYAVSPALPAGLSLNTATGAITGTPTAVTASATYTITATNTGGSTTATINITVNDAAPTTLVYTGSPFTYTKGTAITAIAAPTNGGGAVVSYSVSPALPAGLSLNTATGAITGTPTAVTASATYTITATNTGGSTTATINITVKDIAPSALTYTGSPFTYTKGTAITAIAAPTNGGGTVVSYAVSPALPAGLSLNTATGAITGTPTAVTASATYTITATNTGGSTTATINITVNDAAPTTLAYTGSPFTYTKGTAITAIAAPTNGGGTVVSYSVSPALPAGLSLNTATGAITGTPTAVTASATYTITATNTGGSTTATINITVNDAAPTTLAYTGSPFTYTKGTAITAIAAPTNSGGTPTSYAVSPALPAGLSLNTATGAITGTPTAVTASATYTITATNTGGSTTATINITVNDAAPTTLAYTGSPFTYTKGTAITAIAAPTNSGGTPTSYAVSPALPAGLSLNTATGAITGTPTAVTASATYTITATNTGGSTTATINITVNDAAPTTLAYTGSPFTYTKGTAITAIAAPTNSGGTPTSYSVSPALPAGLSLNTATGAITGTPTAVTASATYTITATNTGGSTTATINITVNDAAPTTLAYTGSPFTYTKGTAITAIAAPTNSGGTPTSYAVSPALPAGLSLNTATGAITGTPTAVTASATYTITATNTGGSTTATINITVNDIAPTTLTYIGSPFTYTKGTAITAIAAPTNGGGTVVSYSVSPALPAGLSLNTTTGAITGTPTAVVSTIFVITATNSAGSTFAVINISVKDIAPSALTYIGSPFTYTKGTAITAIAAPTNSGGIPTSYAVSPALPAGLNLNTTTGEITGIPLMSATAFNYTIKASNSGGSTISIINIKVESQLEDTDRDGINDTDDNCPFISNSNQKDSNANGIGDVCDTTELNLSQAFTPNGDGVNDYWVIDTIENYPNSRVYVFDSKGNKIFEAKNYQNNWQPQLKSGSYYFQIDLNGDAVVDAQGWIYIAN</sequence>
<dbReference type="Pfam" id="PF02412">
    <property type="entry name" value="TSP_3"/>
    <property type="match status" value="1"/>
</dbReference>
<evidence type="ECO:0000313" key="4">
    <source>
        <dbReference type="Proteomes" id="UP001232117"/>
    </source>
</evidence>
<gene>
    <name evidence="3" type="ORF">MG292_09915</name>
</gene>
<dbReference type="InterPro" id="IPR026341">
    <property type="entry name" value="T9SS_type_B"/>
</dbReference>
<dbReference type="InterPro" id="IPR013783">
    <property type="entry name" value="Ig-like_fold"/>
</dbReference>
<feature type="signal peptide" evidence="2">
    <location>
        <begin position="1"/>
        <end position="23"/>
    </location>
</feature>
<evidence type="ECO:0000256" key="1">
    <source>
        <dbReference type="ARBA" id="ARBA00022729"/>
    </source>
</evidence>
<accession>A0ABY8N411</accession>
<dbReference type="Proteomes" id="UP001232117">
    <property type="component" value="Chromosome"/>
</dbReference>
<organism evidence="3 4">
    <name type="scientific">Flavobacterium keumense</name>
    <dbReference type="NCBI Taxonomy" id="1306518"/>
    <lineage>
        <taxon>Bacteria</taxon>
        <taxon>Pseudomonadati</taxon>
        <taxon>Bacteroidota</taxon>
        <taxon>Flavobacteriia</taxon>
        <taxon>Flavobacteriales</taxon>
        <taxon>Flavobacteriaceae</taxon>
        <taxon>Flavobacterium</taxon>
    </lineage>
</organism>
<proteinExistence type="predicted"/>
<protein>
    <submittedName>
        <fullName evidence="3">Ig domain-containing protein</fullName>
    </submittedName>
</protein>
<evidence type="ECO:0000313" key="3">
    <source>
        <dbReference type="EMBL" id="WGK94385.1"/>
    </source>
</evidence>
<dbReference type="Pfam" id="PF13585">
    <property type="entry name" value="CHU_C"/>
    <property type="match status" value="1"/>
</dbReference>
<dbReference type="SUPFAM" id="SSF49313">
    <property type="entry name" value="Cadherin-like"/>
    <property type="match status" value="15"/>
</dbReference>
<evidence type="ECO:0000256" key="2">
    <source>
        <dbReference type="SAM" id="SignalP"/>
    </source>
</evidence>
<dbReference type="Gene3D" id="4.10.1080.10">
    <property type="entry name" value="TSP type-3 repeat"/>
    <property type="match status" value="1"/>
</dbReference>
<keyword evidence="1 2" id="KW-0732">Signal</keyword>
<feature type="chain" id="PRO_5047116524" evidence="2">
    <location>
        <begin position="24"/>
        <end position="2393"/>
    </location>
</feature>
<dbReference type="SUPFAM" id="SSF103647">
    <property type="entry name" value="TSP type-3 repeat"/>
    <property type="match status" value="1"/>
</dbReference>